<dbReference type="CDD" id="cd05379">
    <property type="entry name" value="CAP_bacterial"/>
    <property type="match status" value="1"/>
</dbReference>
<dbReference type="OrthoDB" id="9783944at2"/>
<evidence type="ECO:0000256" key="1">
    <source>
        <dbReference type="SAM" id="SignalP"/>
    </source>
</evidence>
<dbReference type="Pfam" id="PF01476">
    <property type="entry name" value="LysM"/>
    <property type="match status" value="1"/>
</dbReference>
<dbReference type="InterPro" id="IPR018392">
    <property type="entry name" value="LysM"/>
</dbReference>
<sequence>MQKYKAISIFFFLIFLTPQPAGAAADYRVEQKDTLWEIALKFHMDLQEIINGNPQIENPDLIFPGEIIIIPGQGKKIAIPQMDDYENELMRLANEKRREFRLKPLSVDLKLNAAAQKKSLDMMKLQYLSHNSPTYGNPTEMLRNQQISFLTVKENIGAGYKTADEMFDAWMNSAVHRENILNKKATHFGSGYIQGGLHGHYWTLFIVEKNKGG</sequence>
<dbReference type="InterPro" id="IPR036779">
    <property type="entry name" value="LysM_dom_sf"/>
</dbReference>
<dbReference type="AlphaFoldDB" id="A0A800MU90"/>
<dbReference type="SUPFAM" id="SSF54106">
    <property type="entry name" value="LysM domain"/>
    <property type="match status" value="1"/>
</dbReference>
<dbReference type="Gene3D" id="3.40.33.10">
    <property type="entry name" value="CAP"/>
    <property type="match status" value="1"/>
</dbReference>
<keyword evidence="1" id="KW-0732">Signal</keyword>
<feature type="signal peptide" evidence="1">
    <location>
        <begin position="1"/>
        <end position="23"/>
    </location>
</feature>
<name>A0A800MU90_CYTFI</name>
<accession>A0A800MU90</accession>
<dbReference type="CDD" id="cd00118">
    <property type="entry name" value="LysM"/>
    <property type="match status" value="1"/>
</dbReference>
<dbReference type="SUPFAM" id="SSF55797">
    <property type="entry name" value="PR-1-like"/>
    <property type="match status" value="1"/>
</dbReference>
<comment type="caution">
    <text evidence="2">The sequence shown here is derived from an EMBL/GenBank/DDBJ whole genome shotgun (WGS) entry which is preliminary data.</text>
</comment>
<dbReference type="InterPro" id="IPR035940">
    <property type="entry name" value="CAP_sf"/>
</dbReference>
<reference evidence="2 3" key="1">
    <citation type="journal article" date="2020" name="G3 (Bethesda)">
        <title>Whole Genome Sequencing and Comparative Genomics of Two Nematicidal Bacillus Strains Reveals a Wide Range of Possible Virulence Factors.</title>
        <authorList>
            <person name="Susic N."/>
            <person name="Janezic S."/>
            <person name="Rupnik M."/>
            <person name="Geric Stare B."/>
        </authorList>
    </citation>
    <scope>NUCLEOTIDE SEQUENCE [LARGE SCALE GENOMIC DNA]</scope>
    <source>
        <strain evidence="2 3">I-1582</strain>
    </source>
</reference>
<dbReference type="PANTHER" id="PTHR31157:SF1">
    <property type="entry name" value="SCP DOMAIN-CONTAINING PROTEIN"/>
    <property type="match status" value="1"/>
</dbReference>
<proteinExistence type="predicted"/>
<evidence type="ECO:0000313" key="2">
    <source>
        <dbReference type="EMBL" id="KAF0822476.1"/>
    </source>
</evidence>
<feature type="chain" id="PRO_5041104006" evidence="1">
    <location>
        <begin position="24"/>
        <end position="213"/>
    </location>
</feature>
<dbReference type="InterPro" id="IPR014044">
    <property type="entry name" value="CAP_dom"/>
</dbReference>
<dbReference type="PROSITE" id="PS51782">
    <property type="entry name" value="LYSM"/>
    <property type="match status" value="1"/>
</dbReference>
<dbReference type="SMART" id="SM00257">
    <property type="entry name" value="LysM"/>
    <property type="match status" value="1"/>
</dbReference>
<dbReference type="Proteomes" id="UP000465778">
    <property type="component" value="Unassembled WGS sequence"/>
</dbReference>
<dbReference type="Gene3D" id="3.10.350.10">
    <property type="entry name" value="LysM domain"/>
    <property type="match status" value="1"/>
</dbReference>
<dbReference type="PANTHER" id="PTHR31157">
    <property type="entry name" value="SCP DOMAIN-CONTAINING PROTEIN"/>
    <property type="match status" value="1"/>
</dbReference>
<dbReference type="Pfam" id="PF00188">
    <property type="entry name" value="CAP"/>
    <property type="match status" value="1"/>
</dbReference>
<evidence type="ECO:0000313" key="3">
    <source>
        <dbReference type="Proteomes" id="UP000465778"/>
    </source>
</evidence>
<protein>
    <submittedName>
        <fullName evidence="2">Transporter</fullName>
    </submittedName>
</protein>
<organism evidence="2 3">
    <name type="scientific">Cytobacillus firmus</name>
    <name type="common">Bacillus firmus</name>
    <dbReference type="NCBI Taxonomy" id="1399"/>
    <lineage>
        <taxon>Bacteria</taxon>
        <taxon>Bacillati</taxon>
        <taxon>Bacillota</taxon>
        <taxon>Bacilli</taxon>
        <taxon>Bacillales</taxon>
        <taxon>Bacillaceae</taxon>
        <taxon>Cytobacillus</taxon>
    </lineage>
</organism>
<dbReference type="RefSeq" id="WP_159346048.1">
    <property type="nucleotide sequence ID" value="NZ_JABVDD010000003.1"/>
</dbReference>
<gene>
    <name evidence="2" type="ORF">KIS1582_3767</name>
</gene>
<dbReference type="EMBL" id="VDEM01000056">
    <property type="protein sequence ID" value="KAF0822476.1"/>
    <property type="molecule type" value="Genomic_DNA"/>
</dbReference>